<sequence length="108" mass="12225">MKPNPKLFEWKSVGYYAVPSVAAQLKNCDPTTFLCNETQKQQYMKNNASLTENDWRKIMVGYLQVPLSYDHTKKSSLINLDLRVSVWIGLKGPDAPLVLQHQGGASNR</sequence>
<comment type="caution">
    <text evidence="1">The sequence shown here is derived from an EMBL/GenBank/DDBJ whole genome shotgun (WGS) entry which is preliminary data.</text>
</comment>
<accession>A0ABP0NX99</accession>
<dbReference type="Proteomes" id="UP001642484">
    <property type="component" value="Unassembled WGS sequence"/>
</dbReference>
<keyword evidence="2" id="KW-1185">Reference proteome</keyword>
<dbReference type="EMBL" id="CAXAMN010022328">
    <property type="protein sequence ID" value="CAK9068425.1"/>
    <property type="molecule type" value="Genomic_DNA"/>
</dbReference>
<evidence type="ECO:0000313" key="1">
    <source>
        <dbReference type="EMBL" id="CAK9068425.1"/>
    </source>
</evidence>
<proteinExistence type="predicted"/>
<name>A0ABP0NX99_9DINO</name>
<evidence type="ECO:0000313" key="2">
    <source>
        <dbReference type="Proteomes" id="UP001642484"/>
    </source>
</evidence>
<protein>
    <submittedName>
        <fullName evidence="1">Uncharacterized protein</fullName>
    </submittedName>
</protein>
<reference evidence="1 2" key="1">
    <citation type="submission" date="2024-02" db="EMBL/GenBank/DDBJ databases">
        <authorList>
            <person name="Chen Y."/>
            <person name="Shah S."/>
            <person name="Dougan E. K."/>
            <person name="Thang M."/>
            <person name="Chan C."/>
        </authorList>
    </citation>
    <scope>NUCLEOTIDE SEQUENCE [LARGE SCALE GENOMIC DNA]</scope>
</reference>
<gene>
    <name evidence="1" type="ORF">CCMP2556_LOCUS33611</name>
</gene>
<organism evidence="1 2">
    <name type="scientific">Durusdinium trenchii</name>
    <dbReference type="NCBI Taxonomy" id="1381693"/>
    <lineage>
        <taxon>Eukaryota</taxon>
        <taxon>Sar</taxon>
        <taxon>Alveolata</taxon>
        <taxon>Dinophyceae</taxon>
        <taxon>Suessiales</taxon>
        <taxon>Symbiodiniaceae</taxon>
        <taxon>Durusdinium</taxon>
    </lineage>
</organism>